<organism evidence="7 8">
    <name type="scientific">Bosea vestrisii</name>
    <dbReference type="NCBI Taxonomy" id="151416"/>
    <lineage>
        <taxon>Bacteria</taxon>
        <taxon>Pseudomonadati</taxon>
        <taxon>Pseudomonadota</taxon>
        <taxon>Alphaproteobacteria</taxon>
        <taxon>Hyphomicrobiales</taxon>
        <taxon>Boseaceae</taxon>
        <taxon>Bosea</taxon>
    </lineage>
</organism>
<feature type="transmembrane region" description="Helical" evidence="5">
    <location>
        <begin position="200"/>
        <end position="222"/>
    </location>
</feature>
<evidence type="ECO:0000256" key="5">
    <source>
        <dbReference type="SAM" id="Phobius"/>
    </source>
</evidence>
<dbReference type="Pfam" id="PF07298">
    <property type="entry name" value="NnrU"/>
    <property type="match status" value="1"/>
</dbReference>
<comment type="caution">
    <text evidence="7">The sequence shown here is derived from an EMBL/GenBank/DDBJ whole genome shotgun (WGS) entry which is preliminary data.</text>
</comment>
<evidence type="ECO:0000256" key="4">
    <source>
        <dbReference type="ARBA" id="ARBA00023136"/>
    </source>
</evidence>
<evidence type="ECO:0000259" key="6">
    <source>
        <dbReference type="Pfam" id="PF07298"/>
    </source>
</evidence>
<keyword evidence="8" id="KW-1185">Reference proteome</keyword>
<evidence type="ECO:0000313" key="7">
    <source>
        <dbReference type="EMBL" id="MFC5396801.1"/>
    </source>
</evidence>
<feature type="transmembrane region" description="Helical" evidence="5">
    <location>
        <begin position="36"/>
        <end position="55"/>
    </location>
</feature>
<feature type="domain" description="NnrU" evidence="6">
    <location>
        <begin position="4"/>
        <end position="222"/>
    </location>
</feature>
<protein>
    <submittedName>
        <fullName evidence="7">NnrU family protein</fullName>
    </submittedName>
</protein>
<feature type="transmembrane region" description="Helical" evidence="5">
    <location>
        <begin position="141"/>
        <end position="161"/>
    </location>
</feature>
<dbReference type="Proteomes" id="UP001596104">
    <property type="component" value="Unassembled WGS sequence"/>
</dbReference>
<accession>A0ABW0HHP0</accession>
<sequence length="228" mass="25579">MQQLAFAAAAFFMLHRLISASRLRGVLVRQVGEATFRRLFQAASLFCLVWLIAGYRLALNWPGNRPLFDPAEFVRWIQWPLQYCALLLVIAGFTARNPATAGMQDAVHEDVIHGVLRITRHPFLWGVALMSAGHMLALPDLASWAFFGTLLFLAFTGTFSIDAKRRAALGTSWARFASETSNLPFKAILQRRQRLSLREIGWRLPLLTLAAFALVIGAHVLVWKLVAH</sequence>
<keyword evidence="3 5" id="KW-1133">Transmembrane helix</keyword>
<evidence type="ECO:0000256" key="2">
    <source>
        <dbReference type="ARBA" id="ARBA00022692"/>
    </source>
</evidence>
<evidence type="ECO:0000256" key="3">
    <source>
        <dbReference type="ARBA" id="ARBA00022989"/>
    </source>
</evidence>
<evidence type="ECO:0000256" key="1">
    <source>
        <dbReference type="ARBA" id="ARBA00004141"/>
    </source>
</evidence>
<dbReference type="InterPro" id="IPR009915">
    <property type="entry name" value="NnrU_dom"/>
</dbReference>
<reference evidence="8" key="1">
    <citation type="journal article" date="2019" name="Int. J. Syst. Evol. Microbiol.">
        <title>The Global Catalogue of Microorganisms (GCM) 10K type strain sequencing project: providing services to taxonomists for standard genome sequencing and annotation.</title>
        <authorList>
            <consortium name="The Broad Institute Genomics Platform"/>
            <consortium name="The Broad Institute Genome Sequencing Center for Infectious Disease"/>
            <person name="Wu L."/>
            <person name="Ma J."/>
        </authorList>
    </citation>
    <scope>NUCLEOTIDE SEQUENCE [LARGE SCALE GENOMIC DNA]</scope>
    <source>
        <strain evidence="8">CGMCC 1.16326</strain>
    </source>
</reference>
<dbReference type="RefSeq" id="WP_377013520.1">
    <property type="nucleotide sequence ID" value="NZ_JBHSLV010000078.1"/>
</dbReference>
<keyword evidence="4 5" id="KW-0472">Membrane</keyword>
<gene>
    <name evidence="7" type="ORF">ACFPPC_29555</name>
</gene>
<dbReference type="Gene3D" id="1.20.120.1630">
    <property type="match status" value="1"/>
</dbReference>
<feature type="transmembrane region" description="Helical" evidence="5">
    <location>
        <begin position="76"/>
        <end position="95"/>
    </location>
</feature>
<evidence type="ECO:0000313" key="8">
    <source>
        <dbReference type="Proteomes" id="UP001596104"/>
    </source>
</evidence>
<name>A0ABW0HHP0_9HYPH</name>
<proteinExistence type="predicted"/>
<dbReference type="EMBL" id="JBHSLV010000078">
    <property type="protein sequence ID" value="MFC5396801.1"/>
    <property type="molecule type" value="Genomic_DNA"/>
</dbReference>
<comment type="subcellular location">
    <subcellularLocation>
        <location evidence="1">Membrane</location>
        <topology evidence="1">Multi-pass membrane protein</topology>
    </subcellularLocation>
</comment>
<keyword evidence="2 5" id="KW-0812">Transmembrane</keyword>